<sequence length="290" mass="33370">MENPRIINVPLTKIFIDLVLLAAVGFPILFLFLWGEAFHRGFFCNDETLLHPFHKSTVPSFYLYIFGVGVTSAVIITTEVITSLNNNTRVALVGKQLPYWLWRAYIMLAVFVFGCFCSQLITDVLKYTVGRLRPHFLTVCVPDINCSLPENLHKFHTDFKCTNPLYINDKRIMKELRLSFPSGHSSFSMFTMVFFSIYLQSRFSWEGSHFLKHTLQFLAIASAIYTGMTRISDYKHHWSDVLAGLTMGALTAILITRYVSPLFDREKYYKTNYDSELSQLNVNGSRAQHV</sequence>
<feature type="transmembrane region" description="Helical" evidence="6">
    <location>
        <begin position="240"/>
        <end position="259"/>
    </location>
</feature>
<protein>
    <submittedName>
        <fullName evidence="9">Phosphatidate phosphatase</fullName>
    </submittedName>
</protein>
<keyword evidence="8" id="KW-1185">Reference proteome</keyword>
<keyword evidence="5 6" id="KW-0472">Membrane</keyword>
<comment type="subcellular location">
    <subcellularLocation>
        <location evidence="1">Membrane</location>
        <topology evidence="1">Multi-pass membrane protein</topology>
    </subcellularLocation>
</comment>
<dbReference type="GO" id="GO:0008195">
    <property type="term" value="F:phosphatidate phosphatase activity"/>
    <property type="evidence" value="ECO:0007669"/>
    <property type="project" value="TreeGrafter"/>
</dbReference>
<evidence type="ECO:0000256" key="4">
    <source>
        <dbReference type="ARBA" id="ARBA00022989"/>
    </source>
</evidence>
<dbReference type="SMART" id="SM00014">
    <property type="entry name" value="acidPPc"/>
    <property type="match status" value="1"/>
</dbReference>
<dbReference type="GO" id="GO:0007165">
    <property type="term" value="P:signal transduction"/>
    <property type="evidence" value="ECO:0007669"/>
    <property type="project" value="TreeGrafter"/>
</dbReference>
<dbReference type="InterPro" id="IPR036938">
    <property type="entry name" value="PAP2/HPO_sf"/>
</dbReference>
<evidence type="ECO:0000256" key="2">
    <source>
        <dbReference type="ARBA" id="ARBA00008816"/>
    </source>
</evidence>
<organism evidence="8 9">
    <name type="scientific">Agrilus planipennis</name>
    <name type="common">Emerald ash borer</name>
    <name type="synonym">Agrilus marcopoli</name>
    <dbReference type="NCBI Taxonomy" id="224129"/>
    <lineage>
        <taxon>Eukaryota</taxon>
        <taxon>Metazoa</taxon>
        <taxon>Ecdysozoa</taxon>
        <taxon>Arthropoda</taxon>
        <taxon>Hexapoda</taxon>
        <taxon>Insecta</taxon>
        <taxon>Pterygota</taxon>
        <taxon>Neoptera</taxon>
        <taxon>Endopterygota</taxon>
        <taxon>Coleoptera</taxon>
        <taxon>Polyphaga</taxon>
        <taxon>Elateriformia</taxon>
        <taxon>Buprestoidea</taxon>
        <taxon>Buprestidae</taxon>
        <taxon>Agrilinae</taxon>
        <taxon>Agrilus</taxon>
    </lineage>
</organism>
<feature type="transmembrane region" description="Helical" evidence="6">
    <location>
        <begin position="14"/>
        <end position="34"/>
    </location>
</feature>
<evidence type="ECO:0000259" key="7">
    <source>
        <dbReference type="SMART" id="SM00014"/>
    </source>
</evidence>
<feature type="domain" description="Phosphatidic acid phosphatase type 2/haloperoxidase" evidence="7">
    <location>
        <begin position="108"/>
        <end position="256"/>
    </location>
</feature>
<dbReference type="GeneID" id="108741401"/>
<dbReference type="RefSeq" id="XP_018331713.1">
    <property type="nucleotide sequence ID" value="XM_018476211.1"/>
</dbReference>
<proteinExistence type="inferred from homology"/>
<dbReference type="STRING" id="224129.A0A1W4XGY0"/>
<dbReference type="SUPFAM" id="SSF48317">
    <property type="entry name" value="Acid phosphatase/Vanadium-dependent haloperoxidase"/>
    <property type="match status" value="1"/>
</dbReference>
<keyword evidence="4 6" id="KW-1133">Transmembrane helix</keyword>
<dbReference type="FunCoup" id="A0A1W4XGY0">
    <property type="interactions" value="253"/>
</dbReference>
<evidence type="ECO:0000256" key="6">
    <source>
        <dbReference type="SAM" id="Phobius"/>
    </source>
</evidence>
<dbReference type="PANTHER" id="PTHR10165:SF197">
    <property type="entry name" value="FI04477P-RELATED"/>
    <property type="match status" value="1"/>
</dbReference>
<feature type="transmembrane region" description="Helical" evidence="6">
    <location>
        <begin position="61"/>
        <end position="84"/>
    </location>
</feature>
<dbReference type="AlphaFoldDB" id="A0A1W4XGY0"/>
<dbReference type="InterPro" id="IPR000326">
    <property type="entry name" value="PAP2/HPO"/>
</dbReference>
<evidence type="ECO:0000256" key="5">
    <source>
        <dbReference type="ARBA" id="ARBA00023136"/>
    </source>
</evidence>
<reference evidence="9" key="1">
    <citation type="submission" date="2025-08" db="UniProtKB">
        <authorList>
            <consortium name="RefSeq"/>
        </authorList>
    </citation>
    <scope>IDENTIFICATION</scope>
    <source>
        <tissue evidence="9">Entire body</tissue>
    </source>
</reference>
<evidence type="ECO:0000256" key="3">
    <source>
        <dbReference type="ARBA" id="ARBA00022692"/>
    </source>
</evidence>
<dbReference type="OrthoDB" id="8907274at2759"/>
<evidence type="ECO:0000256" key="1">
    <source>
        <dbReference type="ARBA" id="ARBA00004141"/>
    </source>
</evidence>
<dbReference type="GO" id="GO:0006644">
    <property type="term" value="P:phospholipid metabolic process"/>
    <property type="evidence" value="ECO:0007669"/>
    <property type="project" value="InterPro"/>
</dbReference>
<gene>
    <name evidence="9" type="primary">LOC108741401</name>
</gene>
<dbReference type="Pfam" id="PF01569">
    <property type="entry name" value="PAP2"/>
    <property type="match status" value="1"/>
</dbReference>
<comment type="similarity">
    <text evidence="2">Belongs to the PA-phosphatase related phosphoesterase family.</text>
</comment>
<dbReference type="InterPro" id="IPR043216">
    <property type="entry name" value="PAP-like"/>
</dbReference>
<evidence type="ECO:0000313" key="8">
    <source>
        <dbReference type="Proteomes" id="UP000192223"/>
    </source>
</evidence>
<feature type="transmembrane region" description="Helical" evidence="6">
    <location>
        <begin position="178"/>
        <end position="198"/>
    </location>
</feature>
<accession>A0A1W4XGY0</accession>
<feature type="transmembrane region" description="Helical" evidence="6">
    <location>
        <begin position="104"/>
        <end position="125"/>
    </location>
</feature>
<name>A0A1W4XGY0_AGRPL</name>
<dbReference type="KEGG" id="apln:108741401"/>
<dbReference type="CDD" id="cd03384">
    <property type="entry name" value="PAP2_wunen"/>
    <property type="match status" value="1"/>
</dbReference>
<dbReference type="GO" id="GO:0046839">
    <property type="term" value="P:phospholipid dephosphorylation"/>
    <property type="evidence" value="ECO:0007669"/>
    <property type="project" value="TreeGrafter"/>
</dbReference>
<dbReference type="Gene3D" id="1.20.144.10">
    <property type="entry name" value="Phosphatidic acid phosphatase type 2/haloperoxidase"/>
    <property type="match status" value="1"/>
</dbReference>
<dbReference type="Proteomes" id="UP000192223">
    <property type="component" value="Unplaced"/>
</dbReference>
<keyword evidence="3 6" id="KW-0812">Transmembrane</keyword>
<dbReference type="GO" id="GO:0005886">
    <property type="term" value="C:plasma membrane"/>
    <property type="evidence" value="ECO:0007669"/>
    <property type="project" value="TreeGrafter"/>
</dbReference>
<dbReference type="InParanoid" id="A0A1W4XGY0"/>
<evidence type="ECO:0000313" key="9">
    <source>
        <dbReference type="RefSeq" id="XP_018331713.1"/>
    </source>
</evidence>
<dbReference type="PANTHER" id="PTHR10165">
    <property type="entry name" value="LIPID PHOSPHATE PHOSPHATASE"/>
    <property type="match status" value="1"/>
</dbReference>